<dbReference type="OrthoDB" id="2021138at2759"/>
<dbReference type="Gene3D" id="1.10.287.70">
    <property type="match status" value="1"/>
</dbReference>
<feature type="domain" description="Cyclic nucleotide-binding" evidence="2">
    <location>
        <begin position="136"/>
        <end position="242"/>
    </location>
</feature>
<keyword evidence="4" id="KW-1185">Reference proteome</keyword>
<protein>
    <recommendedName>
        <fullName evidence="2">Cyclic nucleotide-binding domain-containing protein</fullName>
    </recommendedName>
</protein>
<dbReference type="PANTHER" id="PTHR45689:SF14">
    <property type="entry name" value="CYCLIC NUCLEOTIDE-GATED CATION CHANNEL SUBUNIT A-LIKE PROTEIN"/>
    <property type="match status" value="1"/>
</dbReference>
<dbReference type="SMART" id="SM00100">
    <property type="entry name" value="cNMP"/>
    <property type="match status" value="1"/>
</dbReference>
<dbReference type="EMBL" id="VTPC01079982">
    <property type="protein sequence ID" value="KAF2888100.1"/>
    <property type="molecule type" value="Genomic_DNA"/>
</dbReference>
<dbReference type="PROSITE" id="PS50042">
    <property type="entry name" value="CNMP_BINDING_3"/>
    <property type="match status" value="1"/>
</dbReference>
<sequence length="274" mass="31586">MKGGSYSGAFYCASIIISNTGFGSIGPGSTFEIILICIVWIVSRLLLVLLIGRIMQVIKASSSANHKYIEMVRQLREYMRHRQLPEYMQRRLLTYYEFRFQKSYFRESEILATISGQLRQEIVMHSCRKLVENVAFFKNLPLTLLVRIVSCLRSEVFLVNDVIVRANTPGNSMFFIASGTVAVFTASGREICHLEDGAHFGEIALVMRDELRVASVIAVEVCELYRLDRKEFVRAIHPYPDLLDNIQRIAADRMERTTMIDEHNRREMASRRLY</sequence>
<keyword evidence="1" id="KW-0812">Transmembrane</keyword>
<comment type="caution">
    <text evidence="3">The sequence shown here is derived from an EMBL/GenBank/DDBJ whole genome shotgun (WGS) entry which is preliminary data.</text>
</comment>
<proteinExistence type="predicted"/>
<dbReference type="SUPFAM" id="SSF81324">
    <property type="entry name" value="Voltage-gated potassium channels"/>
    <property type="match status" value="1"/>
</dbReference>
<feature type="transmembrane region" description="Helical" evidence="1">
    <location>
        <begin position="33"/>
        <end position="52"/>
    </location>
</feature>
<dbReference type="InterPro" id="IPR014710">
    <property type="entry name" value="RmlC-like_jellyroll"/>
</dbReference>
<dbReference type="Gene3D" id="2.60.120.10">
    <property type="entry name" value="Jelly Rolls"/>
    <property type="match status" value="1"/>
</dbReference>
<evidence type="ECO:0000256" key="1">
    <source>
        <dbReference type="SAM" id="Phobius"/>
    </source>
</evidence>
<keyword evidence="1" id="KW-0472">Membrane</keyword>
<dbReference type="GO" id="GO:0098855">
    <property type="term" value="C:HCN channel complex"/>
    <property type="evidence" value="ECO:0007669"/>
    <property type="project" value="TreeGrafter"/>
</dbReference>
<dbReference type="CDD" id="cd00038">
    <property type="entry name" value="CAP_ED"/>
    <property type="match status" value="1"/>
</dbReference>
<dbReference type="GO" id="GO:0035725">
    <property type="term" value="P:sodium ion transmembrane transport"/>
    <property type="evidence" value="ECO:0007669"/>
    <property type="project" value="TreeGrafter"/>
</dbReference>
<dbReference type="Proteomes" id="UP000801492">
    <property type="component" value="Unassembled WGS sequence"/>
</dbReference>
<accession>A0A8K0CQZ0</accession>
<reference evidence="3" key="1">
    <citation type="submission" date="2019-08" db="EMBL/GenBank/DDBJ databases">
        <title>The genome of the North American firefly Photinus pyralis.</title>
        <authorList>
            <consortium name="Photinus pyralis genome working group"/>
            <person name="Fallon T.R."/>
            <person name="Sander Lower S.E."/>
            <person name="Weng J.-K."/>
        </authorList>
    </citation>
    <scope>NUCLEOTIDE SEQUENCE</scope>
    <source>
        <strain evidence="3">TRF0915ILg1</strain>
        <tissue evidence="3">Whole body</tissue>
    </source>
</reference>
<dbReference type="Gene3D" id="1.10.287.630">
    <property type="entry name" value="Helix hairpin bin"/>
    <property type="match status" value="1"/>
</dbReference>
<evidence type="ECO:0000313" key="3">
    <source>
        <dbReference type="EMBL" id="KAF2888100.1"/>
    </source>
</evidence>
<evidence type="ECO:0000313" key="4">
    <source>
        <dbReference type="Proteomes" id="UP000801492"/>
    </source>
</evidence>
<evidence type="ECO:0000259" key="2">
    <source>
        <dbReference type="PROSITE" id="PS50042"/>
    </source>
</evidence>
<dbReference type="Pfam" id="PF00027">
    <property type="entry name" value="cNMP_binding"/>
    <property type="match status" value="1"/>
</dbReference>
<gene>
    <name evidence="3" type="ORF">ILUMI_18073</name>
</gene>
<dbReference type="InterPro" id="IPR000595">
    <property type="entry name" value="cNMP-bd_dom"/>
</dbReference>
<dbReference type="SUPFAM" id="SSF51206">
    <property type="entry name" value="cAMP-binding domain-like"/>
    <property type="match status" value="1"/>
</dbReference>
<dbReference type="InterPro" id="IPR051413">
    <property type="entry name" value="K/Na_HCN_channel"/>
</dbReference>
<dbReference type="AlphaFoldDB" id="A0A8K0CQZ0"/>
<organism evidence="3 4">
    <name type="scientific">Ignelater luminosus</name>
    <name type="common">Cucubano</name>
    <name type="synonym">Pyrophorus luminosus</name>
    <dbReference type="NCBI Taxonomy" id="2038154"/>
    <lineage>
        <taxon>Eukaryota</taxon>
        <taxon>Metazoa</taxon>
        <taxon>Ecdysozoa</taxon>
        <taxon>Arthropoda</taxon>
        <taxon>Hexapoda</taxon>
        <taxon>Insecta</taxon>
        <taxon>Pterygota</taxon>
        <taxon>Neoptera</taxon>
        <taxon>Endopterygota</taxon>
        <taxon>Coleoptera</taxon>
        <taxon>Polyphaga</taxon>
        <taxon>Elateriformia</taxon>
        <taxon>Elateroidea</taxon>
        <taxon>Elateridae</taxon>
        <taxon>Agrypninae</taxon>
        <taxon>Pyrophorini</taxon>
        <taxon>Ignelater</taxon>
    </lineage>
</organism>
<dbReference type="GO" id="GO:0005249">
    <property type="term" value="F:voltage-gated potassium channel activity"/>
    <property type="evidence" value="ECO:0007669"/>
    <property type="project" value="TreeGrafter"/>
</dbReference>
<dbReference type="PANTHER" id="PTHR45689">
    <property type="entry name" value="I[[H]] CHANNEL, ISOFORM E"/>
    <property type="match status" value="1"/>
</dbReference>
<keyword evidence="1" id="KW-1133">Transmembrane helix</keyword>
<name>A0A8K0CQZ0_IGNLU</name>
<dbReference type="GO" id="GO:0003254">
    <property type="term" value="P:regulation of membrane depolarization"/>
    <property type="evidence" value="ECO:0007669"/>
    <property type="project" value="TreeGrafter"/>
</dbReference>
<dbReference type="InterPro" id="IPR018490">
    <property type="entry name" value="cNMP-bd_dom_sf"/>
</dbReference>